<organism evidence="2 3">
    <name type="scientific">Acinetobacter towneri</name>
    <dbReference type="NCBI Taxonomy" id="202956"/>
    <lineage>
        <taxon>Bacteria</taxon>
        <taxon>Pseudomonadati</taxon>
        <taxon>Pseudomonadota</taxon>
        <taxon>Gammaproteobacteria</taxon>
        <taxon>Moraxellales</taxon>
        <taxon>Moraxellaceae</taxon>
        <taxon>Acinetobacter</taxon>
    </lineage>
</organism>
<dbReference type="AlphaFoldDB" id="A0AB35LXQ8"/>
<dbReference type="Pfam" id="PF16459">
    <property type="entry name" value="Phage_TAC_13"/>
    <property type="match status" value="1"/>
</dbReference>
<reference evidence="2" key="1">
    <citation type="submission" date="2020-06" db="EMBL/GenBank/DDBJ databases">
        <authorList>
            <person name="Dong N."/>
        </authorList>
    </citation>
    <scope>NUCLEOTIDE SEQUENCE</scope>
    <source>
        <strain evidence="2">DF49-4</strain>
    </source>
</reference>
<accession>A0AB35LXQ8</accession>
<name>A0AB35LXQ8_9GAMM</name>
<evidence type="ECO:0000313" key="3">
    <source>
        <dbReference type="Proteomes" id="UP001174419"/>
    </source>
</evidence>
<feature type="compositionally biased region" description="Polar residues" evidence="1">
    <location>
        <begin position="141"/>
        <end position="152"/>
    </location>
</feature>
<evidence type="ECO:0000313" key="2">
    <source>
        <dbReference type="EMBL" id="MDM1718043.1"/>
    </source>
</evidence>
<feature type="compositionally biased region" description="Polar residues" evidence="1">
    <location>
        <begin position="116"/>
        <end position="134"/>
    </location>
</feature>
<dbReference type="InterPro" id="IPR024410">
    <property type="entry name" value="Phage_TAC_12"/>
</dbReference>
<evidence type="ECO:0000256" key="1">
    <source>
        <dbReference type="SAM" id="MobiDB-lite"/>
    </source>
</evidence>
<dbReference type="Proteomes" id="UP001174419">
    <property type="component" value="Unassembled WGS sequence"/>
</dbReference>
<feature type="region of interest" description="Disordered" evidence="1">
    <location>
        <begin position="116"/>
        <end position="161"/>
    </location>
</feature>
<dbReference type="RefSeq" id="WP_286380773.1">
    <property type="nucleotide sequence ID" value="NZ_JACANG010000003.1"/>
</dbReference>
<comment type="caution">
    <text evidence="2">The sequence shown here is derived from an EMBL/GenBank/DDBJ whole genome shotgun (WGS) entry which is preliminary data.</text>
</comment>
<protein>
    <submittedName>
        <fullName evidence="2">Phage tail assembly chaperone family protein, TAC</fullName>
    </submittedName>
</protein>
<gene>
    <name evidence="2" type="ORF">HX110_02550</name>
</gene>
<proteinExistence type="predicted"/>
<dbReference type="EMBL" id="JACANG010000003">
    <property type="protein sequence ID" value="MDM1718043.1"/>
    <property type="molecule type" value="Genomic_DNA"/>
</dbReference>
<sequence length="161" mass="17581">MKKLSLKDIKSGTLMGKPEPVTVQIKVNGEAMEFDTHVLPFSYSTAVAQMKAYGENKEALAGVLASVICDDKGNLIFTEDEIRTLFNQALVDAMWTKIVDINVLGKQLNSVEMTKSSLKSASRSENPTVKSQTSRTEKSESTLPTSENTEASTSEDDLSKN</sequence>
<reference evidence="2" key="2">
    <citation type="journal article" date="2022" name="Sci. Total Environ.">
        <title>Prevalence, transmission, and molecular epidemiology of tet(X)-positive bacteria among humans, animals, and environmental niches in China: An epidemiological, and genomic-based study.</title>
        <authorList>
            <person name="Dong N."/>
            <person name="Zeng Y."/>
            <person name="Cai C."/>
            <person name="Sun C."/>
            <person name="Lu J."/>
            <person name="Liu C."/>
            <person name="Zhou H."/>
            <person name="Sun Q."/>
            <person name="Shu L."/>
            <person name="Wang H."/>
            <person name="Wang Y."/>
            <person name="Wang S."/>
            <person name="Wu C."/>
            <person name="Chan E.W."/>
            <person name="Chen G."/>
            <person name="Shen Z."/>
            <person name="Chen S."/>
            <person name="Zhang R."/>
        </authorList>
    </citation>
    <scope>NUCLEOTIDE SEQUENCE</scope>
    <source>
        <strain evidence="2">DF49-4</strain>
    </source>
</reference>